<dbReference type="EMBL" id="SMBJ01000002">
    <property type="protein sequence ID" value="TCU28865.1"/>
    <property type="molecule type" value="Genomic_DNA"/>
</dbReference>
<gene>
    <name evidence="1" type="ORF">EV130_10244</name>
</gene>
<proteinExistence type="predicted"/>
<evidence type="ECO:0000313" key="1">
    <source>
        <dbReference type="EMBL" id="TCU28865.1"/>
    </source>
</evidence>
<organism evidence="1 2">
    <name type="scientific">Rhizobium azibense</name>
    <dbReference type="NCBI Taxonomy" id="1136135"/>
    <lineage>
        <taxon>Bacteria</taxon>
        <taxon>Pseudomonadati</taxon>
        <taxon>Pseudomonadota</taxon>
        <taxon>Alphaproteobacteria</taxon>
        <taxon>Hyphomicrobiales</taxon>
        <taxon>Rhizobiaceae</taxon>
        <taxon>Rhizobium/Agrobacterium group</taxon>
        <taxon>Rhizobium</taxon>
    </lineage>
</organism>
<protein>
    <submittedName>
        <fullName evidence="1">Uncharacterized protein</fullName>
    </submittedName>
</protein>
<sequence length="84" mass="8960">MLAKLATEYSHLIAVLDCCLPERDRCDGPEGIITFDLPVAPAASCSSGELHAKAQITRASNGSGRQVSGQPQIHAWMQLLEVGQ</sequence>
<comment type="caution">
    <text evidence="1">The sequence shown here is derived from an EMBL/GenBank/DDBJ whole genome shotgun (WGS) entry which is preliminary data.</text>
</comment>
<evidence type="ECO:0000313" key="2">
    <source>
        <dbReference type="Proteomes" id="UP000295547"/>
    </source>
</evidence>
<accession>A0A4V2VCI2</accession>
<keyword evidence="2" id="KW-1185">Reference proteome</keyword>
<dbReference type="Proteomes" id="UP000295547">
    <property type="component" value="Unassembled WGS sequence"/>
</dbReference>
<reference evidence="1 2" key="1">
    <citation type="submission" date="2019-03" db="EMBL/GenBank/DDBJ databases">
        <title>Genomic Encyclopedia of Type Strains, Phase IV (KMG-V): Genome sequencing to study the core and pangenomes of soil and plant-associated prokaryotes.</title>
        <authorList>
            <person name="Whitman W."/>
        </authorList>
    </citation>
    <scope>NUCLEOTIDE SEQUENCE [LARGE SCALE GENOMIC DNA]</scope>
    <source>
        <strain evidence="1 2">Gr42</strain>
    </source>
</reference>
<dbReference type="AlphaFoldDB" id="A0A4V2VCI2"/>
<name>A0A4V2VCI2_9HYPH</name>